<evidence type="ECO:0000256" key="2">
    <source>
        <dbReference type="ARBA" id="ARBA00023065"/>
    </source>
</evidence>
<keyword evidence="4" id="KW-0040">ANK repeat</keyword>
<dbReference type="Proteomes" id="UP000095280">
    <property type="component" value="Unplaced"/>
</dbReference>
<evidence type="ECO:0000256" key="1">
    <source>
        <dbReference type="ARBA" id="ARBA00022448"/>
    </source>
</evidence>
<feature type="region of interest" description="Disordered" evidence="5">
    <location>
        <begin position="1"/>
        <end position="27"/>
    </location>
</feature>
<evidence type="ECO:0000313" key="6">
    <source>
        <dbReference type="Proteomes" id="UP000095280"/>
    </source>
</evidence>
<dbReference type="GO" id="GO:0005886">
    <property type="term" value="C:plasma membrane"/>
    <property type="evidence" value="ECO:0007669"/>
    <property type="project" value="TreeGrafter"/>
</dbReference>
<dbReference type="GO" id="GO:0051480">
    <property type="term" value="P:regulation of cytosolic calcium ion concentration"/>
    <property type="evidence" value="ECO:0007669"/>
    <property type="project" value="TreeGrafter"/>
</dbReference>
<dbReference type="WBParaSite" id="maker-unitig_15149-snap-gene-0.3-mRNA-1">
    <property type="protein sequence ID" value="maker-unitig_15149-snap-gene-0.3-mRNA-1"/>
    <property type="gene ID" value="maker-unitig_15149-snap-gene-0.3"/>
</dbReference>
<feature type="compositionally biased region" description="Basic and acidic residues" evidence="5">
    <location>
        <begin position="1"/>
        <end position="10"/>
    </location>
</feature>
<name>A0A1I8F3K3_9PLAT</name>
<keyword evidence="1" id="KW-0813">Transport</keyword>
<keyword evidence="6" id="KW-1185">Reference proteome</keyword>
<organism evidence="6 7">
    <name type="scientific">Macrostomum lignano</name>
    <dbReference type="NCBI Taxonomy" id="282301"/>
    <lineage>
        <taxon>Eukaryota</taxon>
        <taxon>Metazoa</taxon>
        <taxon>Spiralia</taxon>
        <taxon>Lophotrochozoa</taxon>
        <taxon>Platyhelminthes</taxon>
        <taxon>Rhabditophora</taxon>
        <taxon>Macrostomorpha</taxon>
        <taxon>Macrostomida</taxon>
        <taxon>Macrostomidae</taxon>
        <taxon>Macrostomum</taxon>
    </lineage>
</organism>
<evidence type="ECO:0000313" key="7">
    <source>
        <dbReference type="WBParaSite" id="maker-unitig_15149-snap-gene-0.3-mRNA-1"/>
    </source>
</evidence>
<keyword evidence="3" id="KW-0407">Ion channel</keyword>
<feature type="repeat" description="ANK" evidence="4">
    <location>
        <begin position="123"/>
        <end position="150"/>
    </location>
</feature>
<dbReference type="PROSITE" id="PS50297">
    <property type="entry name" value="ANK_REP_REGION"/>
    <property type="match status" value="1"/>
</dbReference>
<keyword evidence="2" id="KW-0406">Ion transport</keyword>
<dbReference type="InterPro" id="IPR036770">
    <property type="entry name" value="Ankyrin_rpt-contain_sf"/>
</dbReference>
<protein>
    <submittedName>
        <fullName evidence="7">ANK_REP_REGION domain-containing protein</fullName>
    </submittedName>
</protein>
<dbReference type="PANTHER" id="PTHR10117">
    <property type="entry name" value="TRANSIENT RECEPTOR POTENTIAL CHANNEL"/>
    <property type="match status" value="1"/>
</dbReference>
<evidence type="ECO:0000256" key="3">
    <source>
        <dbReference type="ARBA" id="ARBA00023303"/>
    </source>
</evidence>
<sequence>MEKVWRDYKRQQSGGNAEEAAGDAEAGGGATVFDRTMELSQIIEQLGIDLEEAGGGGGGGGGGNGGSGAAGSAAGGLLRKDFDLNMNERRYLQAVELGDLATVRRSIESASSLGININCRDSLGRSALHVAIEYEHIELLEVLLAYNLELGDALLHAIQEENIIAVEMLLSSQTERQKKKDLSQFSRRTFTPIITLAAQIDNYEIIKLLLDAAATA</sequence>
<dbReference type="Gene3D" id="1.25.40.20">
    <property type="entry name" value="Ankyrin repeat-containing domain"/>
    <property type="match status" value="1"/>
</dbReference>
<evidence type="ECO:0000256" key="5">
    <source>
        <dbReference type="SAM" id="MobiDB-lite"/>
    </source>
</evidence>
<dbReference type="AlphaFoldDB" id="A0A1I8F3K3"/>
<dbReference type="GO" id="GO:0070679">
    <property type="term" value="F:inositol 1,4,5 trisphosphate binding"/>
    <property type="evidence" value="ECO:0007669"/>
    <property type="project" value="TreeGrafter"/>
</dbReference>
<accession>A0A1I8F3K3</accession>
<dbReference type="InterPro" id="IPR002153">
    <property type="entry name" value="TRPC_channel"/>
</dbReference>
<dbReference type="PANTHER" id="PTHR10117:SF54">
    <property type="entry name" value="TRANSIENT RECEPTOR POTENTIAL-GAMMA PROTEIN"/>
    <property type="match status" value="1"/>
</dbReference>
<dbReference type="SUPFAM" id="SSF48403">
    <property type="entry name" value="Ankyrin repeat"/>
    <property type="match status" value="1"/>
</dbReference>
<reference evidence="7" key="1">
    <citation type="submission" date="2016-11" db="UniProtKB">
        <authorList>
            <consortium name="WormBaseParasite"/>
        </authorList>
    </citation>
    <scope>IDENTIFICATION</scope>
</reference>
<dbReference type="InterPro" id="IPR002110">
    <property type="entry name" value="Ankyrin_rpt"/>
</dbReference>
<evidence type="ECO:0000256" key="4">
    <source>
        <dbReference type="PROSITE-ProRule" id="PRU00023"/>
    </source>
</evidence>
<dbReference type="GO" id="GO:0015279">
    <property type="term" value="F:store-operated calcium channel activity"/>
    <property type="evidence" value="ECO:0007669"/>
    <property type="project" value="TreeGrafter"/>
</dbReference>
<dbReference type="Pfam" id="PF12796">
    <property type="entry name" value="Ank_2"/>
    <property type="match status" value="1"/>
</dbReference>
<proteinExistence type="predicted"/>
<dbReference type="GO" id="GO:0034703">
    <property type="term" value="C:cation channel complex"/>
    <property type="evidence" value="ECO:0007669"/>
    <property type="project" value="TreeGrafter"/>
</dbReference>
<dbReference type="PROSITE" id="PS50088">
    <property type="entry name" value="ANK_REPEAT"/>
    <property type="match status" value="1"/>
</dbReference>